<gene>
    <name evidence="4" type="ORF">EV659_10992</name>
</gene>
<dbReference type="Proteomes" id="UP000295399">
    <property type="component" value="Unassembled WGS sequence"/>
</dbReference>
<feature type="transmembrane region" description="Helical" evidence="2">
    <location>
        <begin position="84"/>
        <end position="106"/>
    </location>
</feature>
<evidence type="ECO:0000313" key="4">
    <source>
        <dbReference type="EMBL" id="TCP32600.1"/>
    </source>
</evidence>
<reference evidence="4 5" key="1">
    <citation type="submission" date="2019-03" db="EMBL/GenBank/DDBJ databases">
        <title>Genomic Encyclopedia of Type Strains, Phase IV (KMG-IV): sequencing the most valuable type-strain genomes for metagenomic binning, comparative biology and taxonomic classification.</title>
        <authorList>
            <person name="Goeker M."/>
        </authorList>
    </citation>
    <scope>NUCLEOTIDE SEQUENCE [LARGE SCALE GENOMIC DNA]</scope>
    <source>
        <strain evidence="4 5">DSM 2132</strain>
    </source>
</reference>
<organism evidence="4 5">
    <name type="scientific">Rhodothalassium salexigens DSM 2132</name>
    <dbReference type="NCBI Taxonomy" id="1188247"/>
    <lineage>
        <taxon>Bacteria</taxon>
        <taxon>Pseudomonadati</taxon>
        <taxon>Pseudomonadota</taxon>
        <taxon>Alphaproteobacteria</taxon>
        <taxon>Rhodothalassiales</taxon>
        <taxon>Rhodothalassiaceae</taxon>
        <taxon>Rhodothalassium</taxon>
    </lineage>
</organism>
<evidence type="ECO:0000313" key="5">
    <source>
        <dbReference type="Proteomes" id="UP000295399"/>
    </source>
</evidence>
<dbReference type="InterPro" id="IPR025509">
    <property type="entry name" value="DUF4396"/>
</dbReference>
<evidence type="ECO:0000259" key="3">
    <source>
        <dbReference type="Pfam" id="PF14342"/>
    </source>
</evidence>
<name>A0A4R2PBU3_RHOSA</name>
<dbReference type="InParanoid" id="A0A4R2PBU3"/>
<feature type="region of interest" description="Disordered" evidence="1">
    <location>
        <begin position="25"/>
        <end position="46"/>
    </location>
</feature>
<keyword evidence="5" id="KW-1185">Reference proteome</keyword>
<comment type="caution">
    <text evidence="4">The sequence shown here is derived from an EMBL/GenBank/DDBJ whole genome shotgun (WGS) entry which is preliminary data.</text>
</comment>
<keyword evidence="2" id="KW-1133">Transmembrane helix</keyword>
<evidence type="ECO:0000256" key="1">
    <source>
        <dbReference type="SAM" id="MobiDB-lite"/>
    </source>
</evidence>
<feature type="domain" description="DUF4396" evidence="3">
    <location>
        <begin position="52"/>
        <end position="185"/>
    </location>
</feature>
<dbReference type="AlphaFoldDB" id="A0A4R2PBU3"/>
<feature type="transmembrane region" description="Helical" evidence="2">
    <location>
        <begin position="157"/>
        <end position="181"/>
    </location>
</feature>
<keyword evidence="2" id="KW-0472">Membrane</keyword>
<dbReference type="RefSeq" id="WP_165878869.1">
    <property type="nucleotide sequence ID" value="NZ_JACIGF010000009.1"/>
</dbReference>
<dbReference type="EMBL" id="SLXO01000009">
    <property type="protein sequence ID" value="TCP32600.1"/>
    <property type="molecule type" value="Genomic_DNA"/>
</dbReference>
<evidence type="ECO:0000256" key="2">
    <source>
        <dbReference type="SAM" id="Phobius"/>
    </source>
</evidence>
<dbReference type="Pfam" id="PF14342">
    <property type="entry name" value="DUF4396"/>
    <property type="match status" value="1"/>
</dbReference>
<keyword evidence="2" id="KW-0812">Transmembrane</keyword>
<feature type="transmembrane region" description="Helical" evidence="2">
    <location>
        <begin position="118"/>
        <end position="137"/>
    </location>
</feature>
<accession>A0A4R2PBU3</accession>
<protein>
    <submittedName>
        <fullName evidence="4">Uncharacterized protein DUF4396</fullName>
    </submittedName>
</protein>
<sequence length="188" mass="19212">MTDTPTLTTSNDPGTAVRHADAAEDQGCAGHGAKSGGEAEAGHAHGHGANRWVTSAHATLHCLSGCVIGEVAGLAIGVSLGWPVWATITLATVLAYISGFTLGLVPVMRQTGRTFVQAFKAIWLGEAISIGVMEIAMNSADVMVGGASAGSILEPAFLIGLAVAIPAGFLAAWPVNAWLLARDMKKCH</sequence>
<proteinExistence type="predicted"/>